<name>A0A1G7V519_9ACTN</name>
<keyword evidence="4" id="KW-1185">Reference proteome</keyword>
<keyword evidence="2" id="KW-0472">Membrane</keyword>
<reference evidence="3 4" key="1">
    <citation type="submission" date="2016-10" db="EMBL/GenBank/DDBJ databases">
        <authorList>
            <person name="de Groot N.N."/>
        </authorList>
    </citation>
    <scope>NUCLEOTIDE SEQUENCE [LARGE SCALE GENOMIC DNA]</scope>
    <source>
        <strain evidence="3 4">CPCC 201354</strain>
    </source>
</reference>
<feature type="compositionally biased region" description="Pro residues" evidence="1">
    <location>
        <begin position="1"/>
        <end position="24"/>
    </location>
</feature>
<protein>
    <recommendedName>
        <fullName evidence="5">DUF4230 domain-containing protein</fullName>
    </recommendedName>
</protein>
<organism evidence="3 4">
    <name type="scientific">Sinosporangium album</name>
    <dbReference type="NCBI Taxonomy" id="504805"/>
    <lineage>
        <taxon>Bacteria</taxon>
        <taxon>Bacillati</taxon>
        <taxon>Actinomycetota</taxon>
        <taxon>Actinomycetes</taxon>
        <taxon>Streptosporangiales</taxon>
        <taxon>Streptosporangiaceae</taxon>
        <taxon>Sinosporangium</taxon>
    </lineage>
</organism>
<proteinExistence type="predicted"/>
<dbReference type="STRING" id="504805.SAMN05421505_105119"/>
<accession>A0A1G7V519</accession>
<dbReference type="AlphaFoldDB" id="A0A1G7V519"/>
<dbReference type="Pfam" id="PF14014">
    <property type="entry name" value="DUF4230"/>
    <property type="match status" value="1"/>
</dbReference>
<evidence type="ECO:0000256" key="2">
    <source>
        <dbReference type="SAM" id="Phobius"/>
    </source>
</evidence>
<dbReference type="Proteomes" id="UP000198923">
    <property type="component" value="Unassembled WGS sequence"/>
</dbReference>
<gene>
    <name evidence="3" type="ORF">SAMN05421505_105119</name>
</gene>
<dbReference type="EMBL" id="FNCN01000005">
    <property type="protein sequence ID" value="SDG54854.1"/>
    <property type="molecule type" value="Genomic_DNA"/>
</dbReference>
<keyword evidence="2" id="KW-0812">Transmembrane</keyword>
<keyword evidence="2" id="KW-1133">Transmembrane helix</keyword>
<dbReference type="InterPro" id="IPR025324">
    <property type="entry name" value="DUF4230"/>
</dbReference>
<evidence type="ECO:0000256" key="1">
    <source>
        <dbReference type="SAM" id="MobiDB-lite"/>
    </source>
</evidence>
<evidence type="ECO:0000313" key="3">
    <source>
        <dbReference type="EMBL" id="SDG54854.1"/>
    </source>
</evidence>
<feature type="transmembrane region" description="Helical" evidence="2">
    <location>
        <begin position="50"/>
        <end position="76"/>
    </location>
</feature>
<sequence length="256" mass="27784">MKSEPPTHPTPETPAQKPPTPEPSTPSDSSQTAPYDRPDMPGRSARRGGWVWRLLVGGIAFIALLAGGVWLAWTWLDPFGDKVTERGGPALLQSIHDLSRFEAASGDFQVVVDLERDAAFLPDAIKGERTLFVAAGGVDAYVDFAALSGDALTVSDDRTAVAVRLPRARLEKPNLDNDRSYVFAHQRGLFDRLGDFMSGSPDDQRELYTLAEKKIAEAATAGDLRARAEQNTKAMLQGLFKSLGFTKVTVEFDAAP</sequence>
<feature type="region of interest" description="Disordered" evidence="1">
    <location>
        <begin position="1"/>
        <end position="42"/>
    </location>
</feature>
<evidence type="ECO:0000313" key="4">
    <source>
        <dbReference type="Proteomes" id="UP000198923"/>
    </source>
</evidence>
<dbReference type="RefSeq" id="WP_245690855.1">
    <property type="nucleotide sequence ID" value="NZ_FNCN01000005.1"/>
</dbReference>
<evidence type="ECO:0008006" key="5">
    <source>
        <dbReference type="Google" id="ProtNLM"/>
    </source>
</evidence>